<dbReference type="Proteomes" id="UP000648801">
    <property type="component" value="Unassembled WGS sequence"/>
</dbReference>
<protein>
    <submittedName>
        <fullName evidence="1">Uncharacterized protein</fullName>
    </submittedName>
</protein>
<evidence type="ECO:0000313" key="1">
    <source>
        <dbReference type="EMBL" id="GGA78794.1"/>
    </source>
</evidence>
<proteinExistence type="predicted"/>
<name>A0A916S107_9BACT</name>
<keyword evidence="2" id="KW-1185">Reference proteome</keyword>
<sequence length="87" mass="8997">MIASGWQTAPPQVIDLEVVLVTKSACPQYQKSAPCVPGFSSSAMPASLSGTRGALMAQELSQHLAPGIVHAAILSPHPVRSMVNCTA</sequence>
<accession>A0A916S107</accession>
<reference evidence="1" key="1">
    <citation type="journal article" date="2014" name="Int. J. Syst. Evol. Microbiol.">
        <title>Complete genome sequence of Corynebacterium casei LMG S-19264T (=DSM 44701T), isolated from a smear-ripened cheese.</title>
        <authorList>
            <consortium name="US DOE Joint Genome Institute (JGI-PGF)"/>
            <person name="Walter F."/>
            <person name="Albersmeier A."/>
            <person name="Kalinowski J."/>
            <person name="Ruckert C."/>
        </authorList>
    </citation>
    <scope>NUCLEOTIDE SEQUENCE</scope>
    <source>
        <strain evidence="1">CGMCC 1.15447</strain>
    </source>
</reference>
<evidence type="ECO:0000313" key="2">
    <source>
        <dbReference type="Proteomes" id="UP000648801"/>
    </source>
</evidence>
<dbReference type="AlphaFoldDB" id="A0A916S107"/>
<dbReference type="EMBL" id="BMJB01000003">
    <property type="protein sequence ID" value="GGA78794.1"/>
    <property type="molecule type" value="Genomic_DNA"/>
</dbReference>
<gene>
    <name evidence="1" type="ORF">GCM10011507_32560</name>
</gene>
<comment type="caution">
    <text evidence="1">The sequence shown here is derived from an EMBL/GenBank/DDBJ whole genome shotgun (WGS) entry which is preliminary data.</text>
</comment>
<organism evidence="1 2">
    <name type="scientific">Edaphobacter acidisoli</name>
    <dbReference type="NCBI Taxonomy" id="2040573"/>
    <lineage>
        <taxon>Bacteria</taxon>
        <taxon>Pseudomonadati</taxon>
        <taxon>Acidobacteriota</taxon>
        <taxon>Terriglobia</taxon>
        <taxon>Terriglobales</taxon>
        <taxon>Acidobacteriaceae</taxon>
        <taxon>Edaphobacter</taxon>
    </lineage>
</organism>
<reference evidence="1" key="2">
    <citation type="submission" date="2020-09" db="EMBL/GenBank/DDBJ databases">
        <authorList>
            <person name="Sun Q."/>
            <person name="Zhou Y."/>
        </authorList>
    </citation>
    <scope>NUCLEOTIDE SEQUENCE</scope>
    <source>
        <strain evidence="1">CGMCC 1.15447</strain>
    </source>
</reference>